<gene>
    <name evidence="1" type="ORF">CBI30_06965</name>
</gene>
<reference evidence="1 2" key="1">
    <citation type="submission" date="2017-05" db="EMBL/GenBank/DDBJ databases">
        <title>Polynucleobacter sp. MWH-K35W1 isolated from the permanently anoxic monimolimnion of a meromictic lake.</title>
        <authorList>
            <person name="Hahn M.W."/>
        </authorList>
    </citation>
    <scope>NUCLEOTIDE SEQUENCE [LARGE SCALE GENOMIC DNA]</scope>
    <source>
        <strain evidence="1 2">MWH-K35W1</strain>
    </source>
</reference>
<sequence>MLNHLRSIKICLGCHDPLFIGKNISNNKFLRSDYRCKHCSTLQAGGLCHSLPINKQFALGMKQHRVDLLKKIDSYKGKVGRPPKIVAELKLFIKKLNKAIKEHEKK</sequence>
<dbReference type="AlphaFoldDB" id="A0A254PY56"/>
<dbReference type="Proteomes" id="UP000198104">
    <property type="component" value="Unassembled WGS sequence"/>
</dbReference>
<keyword evidence="2" id="KW-1185">Reference proteome</keyword>
<name>A0A254PY56_9BURK</name>
<comment type="caution">
    <text evidence="1">The sequence shown here is derived from an EMBL/GenBank/DDBJ whole genome shotgun (WGS) entry which is preliminary data.</text>
</comment>
<dbReference type="EMBL" id="NGUO01000010">
    <property type="protein sequence ID" value="OWS71475.1"/>
    <property type="molecule type" value="Genomic_DNA"/>
</dbReference>
<protein>
    <submittedName>
        <fullName evidence="1">Uncharacterized protein</fullName>
    </submittedName>
</protein>
<proteinExistence type="predicted"/>
<accession>A0A254PY56</accession>
<evidence type="ECO:0000313" key="1">
    <source>
        <dbReference type="EMBL" id="OWS71475.1"/>
    </source>
</evidence>
<organism evidence="1 2">
    <name type="scientific">Polynucleobacter aenigmaticus</name>
    <dbReference type="NCBI Taxonomy" id="1743164"/>
    <lineage>
        <taxon>Bacteria</taxon>
        <taxon>Pseudomonadati</taxon>
        <taxon>Pseudomonadota</taxon>
        <taxon>Betaproteobacteria</taxon>
        <taxon>Burkholderiales</taxon>
        <taxon>Burkholderiaceae</taxon>
        <taxon>Polynucleobacter</taxon>
    </lineage>
</organism>
<evidence type="ECO:0000313" key="2">
    <source>
        <dbReference type="Proteomes" id="UP000198104"/>
    </source>
</evidence>